<organism evidence="2 3">
    <name type="scientific">Amycolatopsis japonica</name>
    <dbReference type="NCBI Taxonomy" id="208439"/>
    <lineage>
        <taxon>Bacteria</taxon>
        <taxon>Bacillati</taxon>
        <taxon>Actinomycetota</taxon>
        <taxon>Actinomycetes</taxon>
        <taxon>Pseudonocardiales</taxon>
        <taxon>Pseudonocardiaceae</taxon>
        <taxon>Amycolatopsis</taxon>
        <taxon>Amycolatopsis japonica group</taxon>
    </lineage>
</organism>
<dbReference type="InterPro" id="IPR011008">
    <property type="entry name" value="Dimeric_a/b-barrel"/>
</dbReference>
<evidence type="ECO:0000313" key="2">
    <source>
        <dbReference type="EMBL" id="AIG75660.1"/>
    </source>
</evidence>
<dbReference type="EMBL" id="CP008953">
    <property type="protein sequence ID" value="AIG75660.1"/>
    <property type="molecule type" value="Genomic_DNA"/>
</dbReference>
<dbReference type="KEGG" id="aja:AJAP_13895"/>
<feature type="domain" description="ABM" evidence="1">
    <location>
        <begin position="8"/>
        <end position="102"/>
    </location>
</feature>
<evidence type="ECO:0000259" key="1">
    <source>
        <dbReference type="PROSITE" id="PS51725"/>
    </source>
</evidence>
<dbReference type="InterPro" id="IPR007138">
    <property type="entry name" value="ABM_dom"/>
</dbReference>
<dbReference type="AlphaFoldDB" id="A0A075UZI6"/>
<accession>A0A075UZI6</accession>
<dbReference type="PROSITE" id="PS51725">
    <property type="entry name" value="ABM"/>
    <property type="match status" value="1"/>
</dbReference>
<dbReference type="HOGENOM" id="CLU_2230836_0_0_11"/>
<gene>
    <name evidence="2" type="ORF">AJAP_13895</name>
</gene>
<dbReference type="RefSeq" id="WP_038511386.1">
    <property type="nucleotide sequence ID" value="NZ_CP008953.1"/>
</dbReference>
<dbReference type="Proteomes" id="UP000028492">
    <property type="component" value="Chromosome"/>
</dbReference>
<proteinExistence type="predicted"/>
<name>A0A075UZI6_9PSEU</name>
<dbReference type="SUPFAM" id="SSF54909">
    <property type="entry name" value="Dimeric alpha+beta barrel"/>
    <property type="match status" value="1"/>
</dbReference>
<sequence>MTTGTTTTVELTRFKVPADRADELLQARPAMIADFRADREGFLDAQLIRVDDETWLDVVWWRSSEDFAASREKGANLPGIKAFFAPIAELVSAEEGVTSDHIPGREISPPPVR</sequence>
<dbReference type="STRING" id="208439.AJAP_13895"/>
<reference evidence="2 3" key="1">
    <citation type="journal article" date="2014" name="J. Biotechnol.">
        <title>Complete genome sequence of the actinobacterium Amycolatopsis japonica MG417-CF17(T) (=DSM 44213T) producing (S,S)-N,N'-ethylenediaminedisuccinic acid.</title>
        <authorList>
            <person name="Stegmann E."/>
            <person name="Albersmeier A."/>
            <person name="Spohn M."/>
            <person name="Gert H."/>
            <person name="Weber T."/>
            <person name="Wohlleben W."/>
            <person name="Kalinowski J."/>
            <person name="Ruckert C."/>
        </authorList>
    </citation>
    <scope>NUCLEOTIDE SEQUENCE [LARGE SCALE GENOMIC DNA]</scope>
    <source>
        <strain evidence="3">MG417-CF17 (DSM 44213)</strain>
    </source>
</reference>
<dbReference type="eggNOG" id="ENOG5031TFW">
    <property type="taxonomic scope" value="Bacteria"/>
</dbReference>
<protein>
    <recommendedName>
        <fullName evidence="1">ABM domain-containing protein</fullName>
    </recommendedName>
</protein>
<evidence type="ECO:0000313" key="3">
    <source>
        <dbReference type="Proteomes" id="UP000028492"/>
    </source>
</evidence>
<dbReference type="Gene3D" id="3.30.70.100">
    <property type="match status" value="1"/>
</dbReference>
<keyword evidence="3" id="KW-1185">Reference proteome</keyword>
<dbReference type="Pfam" id="PF03992">
    <property type="entry name" value="ABM"/>
    <property type="match status" value="1"/>
</dbReference>